<evidence type="ECO:0000256" key="8">
    <source>
        <dbReference type="SAM" id="SignalP"/>
    </source>
</evidence>
<protein>
    <recommendedName>
        <fullName evidence="3">rhizopuspepsin</fullName>
        <ecNumber evidence="3">3.4.23.21</ecNumber>
    </recommendedName>
</protein>
<dbReference type="InterPro" id="IPR033121">
    <property type="entry name" value="PEPTIDASE_A1"/>
</dbReference>
<feature type="active site" evidence="5">
    <location>
        <position position="81"/>
    </location>
</feature>
<evidence type="ECO:0000256" key="7">
    <source>
        <dbReference type="RuleBase" id="RU000454"/>
    </source>
</evidence>
<reference evidence="10 11" key="1">
    <citation type="submission" date="2019-09" db="EMBL/GenBank/DDBJ databases">
        <authorList>
            <consortium name="DOE Joint Genome Institute"/>
            <person name="Mondo S.J."/>
            <person name="Navarro-Mendoza M.I."/>
            <person name="Perez-Arques C."/>
            <person name="Panchal S."/>
            <person name="Nicolas F.E."/>
            <person name="Ganguly P."/>
            <person name="Pangilinan J."/>
            <person name="Grigoriev I."/>
            <person name="Heitman J."/>
            <person name="Sanya K."/>
            <person name="Garre V."/>
        </authorList>
    </citation>
    <scope>NUCLEOTIDE SEQUENCE [LARGE SCALE GENOMIC DNA]</scope>
    <source>
        <strain evidence="10 11">MU402</strain>
    </source>
</reference>
<dbReference type="Pfam" id="PF00026">
    <property type="entry name" value="Asp"/>
    <property type="match status" value="1"/>
</dbReference>
<evidence type="ECO:0000256" key="6">
    <source>
        <dbReference type="PIRSR" id="PIRSR601461-2"/>
    </source>
</evidence>
<evidence type="ECO:0000256" key="2">
    <source>
        <dbReference type="ARBA" id="ARBA00007447"/>
    </source>
</evidence>
<dbReference type="CDD" id="cd05471">
    <property type="entry name" value="pepsin_like"/>
    <property type="match status" value="1"/>
</dbReference>
<keyword evidence="7" id="KW-0378">Hydrolase</keyword>
<feature type="active site" evidence="5">
    <location>
        <position position="281"/>
    </location>
</feature>
<evidence type="ECO:0000313" key="11">
    <source>
        <dbReference type="Proteomes" id="UP000469890"/>
    </source>
</evidence>
<dbReference type="PRINTS" id="PR00792">
    <property type="entry name" value="PEPSIN"/>
</dbReference>
<dbReference type="PROSITE" id="PS00141">
    <property type="entry name" value="ASP_PROTEASE"/>
    <property type="match status" value="1"/>
</dbReference>
<dbReference type="Gene3D" id="2.40.70.10">
    <property type="entry name" value="Acid Proteases"/>
    <property type="match status" value="2"/>
</dbReference>
<sequence length="414" mass="45683">MKVVLLLITASIATTVSSLPAIVPSSIHLPLQHIRRKSFAKRSLLTSNSNEIPLINDLDLSEVAVKVQIGTPAQEFMLLFDTGSADTWVPSLQCTTKTGCPDFLHHYDTDASTSHQKIENDTLSITYGIGSAEGHYFQDIVSLGGQYINQQQTLAMIDKAVGPISQQNQSTDVDQVFLDGIFGAGLPAGTVRYMQGGDFYDPLIVALYKSKVIPNPVFSVSIAQDDAEGSVILGDTHPGYIYIYTDAVGPRWSAHVTDFEFQTANETKNFQFNQKTPFGIDTGSNFMYLPEPLARDLAKSITQNSTVNQEESGIYVVDCQFQESRDLVKIYFPSSDLPGKRIFISLPVKELISKRESDGQCLLLFLPSNDKFILGNMLLRHFITVYDFGGSVPRIGFSPVNNNISTNKFLNEIL</sequence>
<proteinExistence type="inferred from homology"/>
<evidence type="ECO:0000256" key="5">
    <source>
        <dbReference type="PIRSR" id="PIRSR601461-1"/>
    </source>
</evidence>
<dbReference type="EMBL" id="JAAECE010000001">
    <property type="protein sequence ID" value="KAF1807723.1"/>
    <property type="molecule type" value="Genomic_DNA"/>
</dbReference>
<evidence type="ECO:0000256" key="1">
    <source>
        <dbReference type="ARBA" id="ARBA00001130"/>
    </source>
</evidence>
<dbReference type="SUPFAM" id="SSF50630">
    <property type="entry name" value="Acid proteases"/>
    <property type="match status" value="1"/>
</dbReference>
<dbReference type="InterPro" id="IPR001461">
    <property type="entry name" value="Aspartic_peptidase_A1"/>
</dbReference>
<comment type="similarity">
    <text evidence="2 7">Belongs to the peptidase A1 family.</text>
</comment>
<dbReference type="AlphaFoldDB" id="A0A8H4F8X6"/>
<keyword evidence="6" id="KW-1015">Disulfide bond</keyword>
<keyword evidence="7" id="KW-0645">Protease</keyword>
<keyword evidence="4 7" id="KW-0064">Aspartyl protease</keyword>
<feature type="signal peptide" evidence="8">
    <location>
        <begin position="1"/>
        <end position="18"/>
    </location>
</feature>
<feature type="domain" description="Peptidase A1" evidence="9">
    <location>
        <begin position="63"/>
        <end position="398"/>
    </location>
</feature>
<organism evidence="10 11">
    <name type="scientific">Mucor circinelloides f. lusitanicus</name>
    <name type="common">Mucor racemosus var. lusitanicus</name>
    <dbReference type="NCBI Taxonomy" id="29924"/>
    <lineage>
        <taxon>Eukaryota</taxon>
        <taxon>Fungi</taxon>
        <taxon>Fungi incertae sedis</taxon>
        <taxon>Mucoromycota</taxon>
        <taxon>Mucoromycotina</taxon>
        <taxon>Mucoromycetes</taxon>
        <taxon>Mucorales</taxon>
        <taxon>Mucorineae</taxon>
        <taxon>Mucoraceae</taxon>
        <taxon>Mucor</taxon>
    </lineage>
</organism>
<evidence type="ECO:0000256" key="3">
    <source>
        <dbReference type="ARBA" id="ARBA00013205"/>
    </source>
</evidence>
<feature type="disulfide bond" evidence="6">
    <location>
        <begin position="319"/>
        <end position="361"/>
    </location>
</feature>
<evidence type="ECO:0000256" key="4">
    <source>
        <dbReference type="ARBA" id="ARBA00022750"/>
    </source>
</evidence>
<comment type="catalytic activity">
    <reaction evidence="1">
        <text>Hydrolysis of proteins with broad specificity similar to that of pepsin A, preferring hydrophobic residues at P1 and P1'. Clots milk and activates trypsinogen. Does not cleave 4-Gln-|-His-5, but does cleave 10-His-|-Leu-11 and 12-Val-|-Glu-13 in B chain of insulin.</text>
        <dbReference type="EC" id="3.4.23.21"/>
    </reaction>
</comment>
<feature type="chain" id="PRO_5034491321" description="rhizopuspepsin" evidence="8">
    <location>
        <begin position="19"/>
        <end position="414"/>
    </location>
</feature>
<dbReference type="PANTHER" id="PTHR47966">
    <property type="entry name" value="BETA-SITE APP-CLEAVING ENZYME, ISOFORM A-RELATED"/>
    <property type="match status" value="1"/>
</dbReference>
<dbReference type="PROSITE" id="PS51767">
    <property type="entry name" value="PEPTIDASE_A1"/>
    <property type="match status" value="1"/>
</dbReference>
<dbReference type="Proteomes" id="UP000469890">
    <property type="component" value="Unassembled WGS sequence"/>
</dbReference>
<keyword evidence="8" id="KW-0732">Signal</keyword>
<name>A0A8H4F8X6_MUCCL</name>
<dbReference type="EC" id="3.4.23.21" evidence="3"/>
<dbReference type="GO" id="GO:0004190">
    <property type="term" value="F:aspartic-type endopeptidase activity"/>
    <property type="evidence" value="ECO:0007669"/>
    <property type="project" value="UniProtKB-KW"/>
</dbReference>
<comment type="caution">
    <text evidence="10">The sequence shown here is derived from an EMBL/GenBank/DDBJ whole genome shotgun (WGS) entry which is preliminary data.</text>
</comment>
<dbReference type="GO" id="GO:0006508">
    <property type="term" value="P:proteolysis"/>
    <property type="evidence" value="ECO:0007669"/>
    <property type="project" value="UniProtKB-KW"/>
</dbReference>
<evidence type="ECO:0000259" key="9">
    <source>
        <dbReference type="PROSITE" id="PS51767"/>
    </source>
</evidence>
<dbReference type="InterPro" id="IPR021109">
    <property type="entry name" value="Peptidase_aspartic_dom_sf"/>
</dbReference>
<accession>A0A8H4F8X6</accession>
<dbReference type="InterPro" id="IPR001969">
    <property type="entry name" value="Aspartic_peptidase_AS"/>
</dbReference>
<gene>
    <name evidence="10" type="ORF">FB192DRAFT_1357146</name>
</gene>
<dbReference type="InterPro" id="IPR034164">
    <property type="entry name" value="Pepsin-like_dom"/>
</dbReference>
<evidence type="ECO:0000313" key="10">
    <source>
        <dbReference type="EMBL" id="KAF1807723.1"/>
    </source>
</evidence>